<comment type="caution">
    <text evidence="3">The sequence shown here is derived from an EMBL/GenBank/DDBJ whole genome shotgun (WGS) entry which is preliminary data.</text>
</comment>
<sequence length="217" mass="25524">MTTKLFTIGFLALFSLFYTQNCPEKINILPMYGEVTKCKEQLESDKEFLAEMDRFFPKRRDAMQDRIKSGWKYFYENDFETSMKRFNQAWLLNPESYEIYWGFGNIIAIKGKPKDALKYFDMAKKLNPTNSDFYVSTALAYSQIFLEEKNSKLLNSAIKDLEKGLKLNPKNGKLYSMLSTSYFYLNNIKEAKKYLVEAEKLDSSSINKEYKRILDSK</sequence>
<dbReference type="SMART" id="SM00028">
    <property type="entry name" value="TPR"/>
    <property type="match status" value="3"/>
</dbReference>
<dbReference type="AlphaFoldDB" id="A0A9Q3YR43"/>
<organism evidence="3 5">
    <name type="scientific">Chryseobacterium muglaense</name>
    <dbReference type="NCBI Taxonomy" id="2893752"/>
    <lineage>
        <taxon>Bacteria</taxon>
        <taxon>Pseudomonadati</taxon>
        <taxon>Bacteroidota</taxon>
        <taxon>Flavobacteriia</taxon>
        <taxon>Flavobacteriales</taxon>
        <taxon>Weeksellaceae</taxon>
        <taxon>Chryseobacterium group</taxon>
        <taxon>Chryseobacterium</taxon>
    </lineage>
</organism>
<dbReference type="PANTHER" id="PTHR12558:SF13">
    <property type="entry name" value="CELL DIVISION CYCLE PROTEIN 27 HOMOLOG"/>
    <property type="match status" value="1"/>
</dbReference>
<proteinExistence type="predicted"/>
<reference evidence="4" key="2">
    <citation type="submission" date="2023-07" db="EMBL/GenBank/DDBJ databases">
        <title>Description of novel Chryseobacterium sp. strain C-2.</title>
        <authorList>
            <person name="Saticioglu I.B."/>
        </authorList>
    </citation>
    <scope>NUCLEOTIDE SEQUENCE [LARGE SCALE GENOMIC DNA]</scope>
    <source>
        <strain evidence="4">C-2</strain>
    </source>
</reference>
<accession>A0A9Q3YR43</accession>
<keyword evidence="4" id="KW-1185">Reference proteome</keyword>
<evidence type="ECO:0000256" key="1">
    <source>
        <dbReference type="PROSITE-ProRule" id="PRU00339"/>
    </source>
</evidence>
<gene>
    <name evidence="2" type="ORF">IEW27_02790</name>
    <name evidence="3" type="ORF">LNP80_10085</name>
</gene>
<evidence type="ECO:0000313" key="4">
    <source>
        <dbReference type="Proteomes" id="UP000603715"/>
    </source>
</evidence>
<reference evidence="2" key="3">
    <citation type="submission" date="2024-05" db="EMBL/GenBank/DDBJ databases">
        <title>Description of novel Chryseobacterium sp. strain C-2.</title>
        <authorList>
            <person name="Saticioglu I.B."/>
        </authorList>
    </citation>
    <scope>NUCLEOTIDE SEQUENCE</scope>
    <source>
        <strain evidence="2">C-2</strain>
    </source>
</reference>
<dbReference type="EMBL" id="JACXXP010000002">
    <property type="protein sequence ID" value="MBD3903524.1"/>
    <property type="molecule type" value="Genomic_DNA"/>
</dbReference>
<dbReference type="EMBL" id="JAJJML010000001">
    <property type="protein sequence ID" value="MCC9034596.1"/>
    <property type="molecule type" value="Genomic_DNA"/>
</dbReference>
<reference evidence="3" key="1">
    <citation type="submission" date="2021-11" db="EMBL/GenBank/DDBJ databases">
        <title>Description of novel Chryseobacterium species.</title>
        <authorList>
            <person name="Saticioglu I.B."/>
            <person name="Ay H."/>
            <person name="Altun S."/>
            <person name="Duman M."/>
        </authorList>
    </citation>
    <scope>NUCLEOTIDE SEQUENCE</scope>
    <source>
        <strain evidence="3">C-39</strain>
    </source>
</reference>
<keyword evidence="1" id="KW-0802">TPR repeat</keyword>
<dbReference type="Gene3D" id="1.25.40.10">
    <property type="entry name" value="Tetratricopeptide repeat domain"/>
    <property type="match status" value="1"/>
</dbReference>
<name>A0A9Q3YR43_9FLAO</name>
<dbReference type="Proteomes" id="UP000603715">
    <property type="component" value="Unassembled WGS sequence"/>
</dbReference>
<dbReference type="InterPro" id="IPR019734">
    <property type="entry name" value="TPR_rpt"/>
</dbReference>
<evidence type="ECO:0008006" key="6">
    <source>
        <dbReference type="Google" id="ProtNLM"/>
    </source>
</evidence>
<evidence type="ECO:0000313" key="2">
    <source>
        <dbReference type="EMBL" id="MBD3903524.1"/>
    </source>
</evidence>
<protein>
    <recommendedName>
        <fullName evidence="6">Tetratricopeptide repeat protein</fullName>
    </recommendedName>
</protein>
<evidence type="ECO:0000313" key="3">
    <source>
        <dbReference type="EMBL" id="MCC9034596.1"/>
    </source>
</evidence>
<dbReference type="RefSeq" id="WP_191178162.1">
    <property type="nucleotide sequence ID" value="NZ_JACXXP010000002.1"/>
</dbReference>
<dbReference type="Pfam" id="PF13181">
    <property type="entry name" value="TPR_8"/>
    <property type="match status" value="1"/>
</dbReference>
<dbReference type="GO" id="GO:0051301">
    <property type="term" value="P:cell division"/>
    <property type="evidence" value="ECO:0007669"/>
    <property type="project" value="TreeGrafter"/>
</dbReference>
<dbReference type="PANTHER" id="PTHR12558">
    <property type="entry name" value="CELL DIVISION CYCLE 16,23,27"/>
    <property type="match status" value="1"/>
</dbReference>
<dbReference type="InterPro" id="IPR011990">
    <property type="entry name" value="TPR-like_helical_dom_sf"/>
</dbReference>
<dbReference type="PROSITE" id="PS50005">
    <property type="entry name" value="TPR"/>
    <property type="match status" value="1"/>
</dbReference>
<dbReference type="SUPFAM" id="SSF48452">
    <property type="entry name" value="TPR-like"/>
    <property type="match status" value="1"/>
</dbReference>
<feature type="repeat" description="TPR" evidence="1">
    <location>
        <begin position="97"/>
        <end position="130"/>
    </location>
</feature>
<dbReference type="Proteomes" id="UP001107960">
    <property type="component" value="Unassembled WGS sequence"/>
</dbReference>
<evidence type="ECO:0000313" key="5">
    <source>
        <dbReference type="Proteomes" id="UP001107960"/>
    </source>
</evidence>